<dbReference type="EMBL" id="JAYXHS010000001">
    <property type="protein sequence ID" value="MEC5384429.1"/>
    <property type="molecule type" value="Genomic_DNA"/>
</dbReference>
<accession>A0ABU6JXR3</accession>
<reference evidence="1 2" key="1">
    <citation type="submission" date="2024-01" db="EMBL/GenBank/DDBJ databases">
        <title>Uliginosibacterium soil sp. nov.</title>
        <authorList>
            <person name="Lv Y."/>
        </authorList>
    </citation>
    <scope>NUCLEOTIDE SEQUENCE [LARGE SCALE GENOMIC DNA]</scope>
    <source>
        <strain evidence="1 2">H3</strain>
    </source>
</reference>
<organism evidence="1 2">
    <name type="scientific">Uliginosibacterium silvisoli</name>
    <dbReference type="NCBI Taxonomy" id="3114758"/>
    <lineage>
        <taxon>Bacteria</taxon>
        <taxon>Pseudomonadati</taxon>
        <taxon>Pseudomonadota</taxon>
        <taxon>Betaproteobacteria</taxon>
        <taxon>Rhodocyclales</taxon>
        <taxon>Zoogloeaceae</taxon>
        <taxon>Uliginosibacterium</taxon>
    </lineage>
</organism>
<dbReference type="RefSeq" id="WP_327597408.1">
    <property type="nucleotide sequence ID" value="NZ_JAYXHS010000001.1"/>
</dbReference>
<evidence type="ECO:0000313" key="2">
    <source>
        <dbReference type="Proteomes" id="UP001331561"/>
    </source>
</evidence>
<keyword evidence="2" id="KW-1185">Reference proteome</keyword>
<dbReference type="Proteomes" id="UP001331561">
    <property type="component" value="Unassembled WGS sequence"/>
</dbReference>
<proteinExistence type="predicted"/>
<name>A0ABU6JXR3_9RHOO</name>
<dbReference type="InterPro" id="IPR021513">
    <property type="entry name" value="Phage_RSL1_Orf186"/>
</dbReference>
<dbReference type="Pfam" id="PF11373">
    <property type="entry name" value="DUF3175"/>
    <property type="match status" value="1"/>
</dbReference>
<comment type="caution">
    <text evidence="1">The sequence shown here is derived from an EMBL/GenBank/DDBJ whole genome shotgun (WGS) entry which is preliminary data.</text>
</comment>
<protein>
    <submittedName>
        <fullName evidence="1">DUF3175 domain-containing protein</fullName>
    </submittedName>
</protein>
<sequence>MPQQRTRRGQQAVAGRVEALDTEHSLFAQTDPRRIAQALKHASPGESRESASFRAAMSRLKVYMDRAGDALSASQRRRLEAVEGELRTLFNRPERIVH</sequence>
<gene>
    <name evidence="1" type="ORF">VVD49_01770</name>
</gene>
<evidence type="ECO:0000313" key="1">
    <source>
        <dbReference type="EMBL" id="MEC5384429.1"/>
    </source>
</evidence>